<dbReference type="Proteomes" id="UP000092018">
    <property type="component" value="Chromosome 1"/>
</dbReference>
<dbReference type="KEGG" id="vbr:A6E01_02330"/>
<dbReference type="PANTHER" id="PTHR24258">
    <property type="entry name" value="SERINE PROTEASE-RELATED"/>
    <property type="match status" value="1"/>
</dbReference>
<dbReference type="PROSITE" id="PS50240">
    <property type="entry name" value="TRYPSIN_DOM"/>
    <property type="match status" value="1"/>
</dbReference>
<name>A0AAN0XTD2_9VIBR</name>
<keyword evidence="4" id="KW-0732">Signal</keyword>
<feature type="domain" description="Peptidase S1" evidence="5">
    <location>
        <begin position="20"/>
        <end position="329"/>
    </location>
</feature>
<feature type="signal peptide" evidence="4">
    <location>
        <begin position="1"/>
        <end position="19"/>
    </location>
</feature>
<dbReference type="RefSeq" id="WP_065209478.1">
    <property type="nucleotide sequence ID" value="NZ_CP016177.1"/>
</dbReference>
<organism evidence="6 7">
    <name type="scientific">Vibrio breoganii</name>
    <dbReference type="NCBI Taxonomy" id="553239"/>
    <lineage>
        <taxon>Bacteria</taxon>
        <taxon>Pseudomonadati</taxon>
        <taxon>Pseudomonadota</taxon>
        <taxon>Gammaproteobacteria</taxon>
        <taxon>Vibrionales</taxon>
        <taxon>Vibrionaceae</taxon>
        <taxon>Vibrio</taxon>
    </lineage>
</organism>
<dbReference type="InterPro" id="IPR033116">
    <property type="entry name" value="TRYPSIN_SER"/>
</dbReference>
<reference evidence="6 7" key="1">
    <citation type="submission" date="2016-06" db="EMBL/GenBank/DDBJ databases">
        <title>Adaptive Radiation by Waves of Gene Transfer Leads to Fine-Scale Resource Partitioning in Marine Microbes.</title>
        <authorList>
            <person name="Hehemann J.-H."/>
            <person name="Arevalo P."/>
            <person name="Datta M.S."/>
            <person name="Yu X."/>
            <person name="Corzett C."/>
            <person name="Henschel A."/>
            <person name="Preheim S.P."/>
            <person name="Timberlake S."/>
            <person name="Alm E.J."/>
            <person name="Polz M.F."/>
        </authorList>
    </citation>
    <scope>NUCLEOTIDE SEQUENCE [LARGE SCALE GENOMIC DNA]</scope>
    <source>
        <strain evidence="6 7">FF50</strain>
    </source>
</reference>
<feature type="compositionally biased region" description="Acidic residues" evidence="3">
    <location>
        <begin position="351"/>
        <end position="368"/>
    </location>
</feature>
<dbReference type="GO" id="GO:0006508">
    <property type="term" value="P:proteolysis"/>
    <property type="evidence" value="ECO:0007669"/>
    <property type="project" value="UniProtKB-KW"/>
</dbReference>
<keyword evidence="2" id="KW-0645">Protease</keyword>
<dbReference type="PANTHER" id="PTHR24258:SF136">
    <property type="entry name" value="GH06673P-RELATED"/>
    <property type="match status" value="1"/>
</dbReference>
<dbReference type="Pfam" id="PF00089">
    <property type="entry name" value="Trypsin"/>
    <property type="match status" value="1"/>
</dbReference>
<evidence type="ECO:0000256" key="2">
    <source>
        <dbReference type="RuleBase" id="RU363034"/>
    </source>
</evidence>
<dbReference type="PROSITE" id="PS00134">
    <property type="entry name" value="TRYPSIN_HIS"/>
    <property type="match status" value="1"/>
</dbReference>
<sequence>MKKWILPLVATTASMGAQAITLGDEDTEASYRVSIRSSHMAEFPLCSGTLIRDQWVLTAAHCVVFSGNEDELVEKDYYVALPGELTITHGAAHLRDDIAEDITNFAYVSHVVVHEDYRRISSVEVQEDGLELVSTELTNDIALLRLTSPLLDIEVAEIASPEVMELLEVQLASQWPLENNAARPENVTIHGWGSTDVYDPWGDTVELQQQTTKQAFYPIDECFTRLEEGKDFPDFISSAFEPSKICTKPTKLQPFENPETGQDDGQVYGNSACIGDSGGALVSDYNDKSYQIGVISGAPLILPVCGSVTIPSFHTKVSYFHDWITSYVDSDEVPSSTIMAPNFIQNAQIPQDDESDPSIPSEEEVLPEEGTCNEDDTVFLDCGSSDSSGSLGGIWLGLLGLITFIRRFRYQSS</sequence>
<evidence type="ECO:0000256" key="1">
    <source>
        <dbReference type="ARBA" id="ARBA00023157"/>
    </source>
</evidence>
<evidence type="ECO:0000313" key="7">
    <source>
        <dbReference type="Proteomes" id="UP000092018"/>
    </source>
</evidence>
<feature type="region of interest" description="Disordered" evidence="3">
    <location>
        <begin position="349"/>
        <end position="368"/>
    </location>
</feature>
<feature type="chain" id="PRO_5042966706" description="Peptidase S1 domain-containing protein" evidence="4">
    <location>
        <begin position="20"/>
        <end position="413"/>
    </location>
</feature>
<dbReference type="Gene3D" id="2.40.10.10">
    <property type="entry name" value="Trypsin-like serine proteases"/>
    <property type="match status" value="1"/>
</dbReference>
<keyword evidence="1" id="KW-1015">Disulfide bond</keyword>
<dbReference type="SMART" id="SM00020">
    <property type="entry name" value="Tryp_SPc"/>
    <property type="match status" value="1"/>
</dbReference>
<dbReference type="GO" id="GO:0004252">
    <property type="term" value="F:serine-type endopeptidase activity"/>
    <property type="evidence" value="ECO:0007669"/>
    <property type="project" value="InterPro"/>
</dbReference>
<dbReference type="InterPro" id="IPR001254">
    <property type="entry name" value="Trypsin_dom"/>
</dbReference>
<evidence type="ECO:0000313" key="6">
    <source>
        <dbReference type="EMBL" id="ANO32124.1"/>
    </source>
</evidence>
<dbReference type="InterPro" id="IPR001314">
    <property type="entry name" value="Peptidase_S1A"/>
</dbReference>
<dbReference type="PROSITE" id="PS00135">
    <property type="entry name" value="TRYPSIN_SER"/>
    <property type="match status" value="1"/>
</dbReference>
<protein>
    <recommendedName>
        <fullName evidence="5">Peptidase S1 domain-containing protein</fullName>
    </recommendedName>
</protein>
<evidence type="ECO:0000256" key="3">
    <source>
        <dbReference type="SAM" id="MobiDB-lite"/>
    </source>
</evidence>
<evidence type="ECO:0000256" key="4">
    <source>
        <dbReference type="SAM" id="SignalP"/>
    </source>
</evidence>
<accession>A0AAN0XTD2</accession>
<dbReference type="EMBL" id="CP016177">
    <property type="protein sequence ID" value="ANO32124.1"/>
    <property type="molecule type" value="Genomic_DNA"/>
</dbReference>
<keyword evidence="2" id="KW-0378">Hydrolase</keyword>
<proteinExistence type="predicted"/>
<dbReference type="SUPFAM" id="SSF50494">
    <property type="entry name" value="Trypsin-like serine proteases"/>
    <property type="match status" value="1"/>
</dbReference>
<evidence type="ECO:0000259" key="5">
    <source>
        <dbReference type="PROSITE" id="PS50240"/>
    </source>
</evidence>
<dbReference type="InterPro" id="IPR018114">
    <property type="entry name" value="TRYPSIN_HIS"/>
</dbReference>
<dbReference type="InterPro" id="IPR009003">
    <property type="entry name" value="Peptidase_S1_PA"/>
</dbReference>
<dbReference type="AlphaFoldDB" id="A0AAN0XTD2"/>
<dbReference type="InterPro" id="IPR043504">
    <property type="entry name" value="Peptidase_S1_PA_chymotrypsin"/>
</dbReference>
<dbReference type="PRINTS" id="PR00722">
    <property type="entry name" value="CHYMOTRYPSIN"/>
</dbReference>
<gene>
    <name evidence="6" type="ORF">A6E01_02330</name>
</gene>
<keyword evidence="2" id="KW-0720">Serine protease</keyword>